<evidence type="ECO:0000313" key="14">
    <source>
        <dbReference type="EMBL" id="MDR8525348.1"/>
    </source>
</evidence>
<organism evidence="14 15">
    <name type="scientific">Shewanella fidelis</name>
    <dbReference type="NCBI Taxonomy" id="173509"/>
    <lineage>
        <taxon>Bacteria</taxon>
        <taxon>Pseudomonadati</taxon>
        <taxon>Pseudomonadota</taxon>
        <taxon>Gammaproteobacteria</taxon>
        <taxon>Alteromonadales</taxon>
        <taxon>Shewanellaceae</taxon>
        <taxon>Shewanella</taxon>
    </lineage>
</organism>
<dbReference type="RefSeq" id="WP_310655543.1">
    <property type="nucleotide sequence ID" value="NZ_JAPMLA010000012.1"/>
</dbReference>
<dbReference type="InterPro" id="IPR006664">
    <property type="entry name" value="OMP_bac"/>
</dbReference>
<dbReference type="InterPro" id="IPR011250">
    <property type="entry name" value="OMP/PagP_B-barrel"/>
</dbReference>
<evidence type="ECO:0000256" key="2">
    <source>
        <dbReference type="ARBA" id="ARBA00022448"/>
    </source>
</evidence>
<dbReference type="GO" id="GO:0046930">
    <property type="term" value="C:pore complex"/>
    <property type="evidence" value="ECO:0007669"/>
    <property type="project" value="UniProtKB-KW"/>
</dbReference>
<feature type="signal peptide" evidence="12">
    <location>
        <begin position="1"/>
        <end position="20"/>
    </location>
</feature>
<evidence type="ECO:0000256" key="11">
    <source>
        <dbReference type="SAM" id="MobiDB-lite"/>
    </source>
</evidence>
<keyword evidence="9" id="KW-0998">Cell outer membrane</keyword>
<dbReference type="PANTHER" id="PTHR30329">
    <property type="entry name" value="STATOR ELEMENT OF FLAGELLAR MOTOR COMPLEX"/>
    <property type="match status" value="1"/>
</dbReference>
<dbReference type="EMBL" id="JAPMLE010000001">
    <property type="protein sequence ID" value="MDR8525348.1"/>
    <property type="molecule type" value="Genomic_DNA"/>
</dbReference>
<reference evidence="14" key="1">
    <citation type="submission" date="2022-11" db="EMBL/GenBank/DDBJ databases">
        <title>Prophages regulate Shewanella fidelis motility and biofilm formation: implications for gut colonization dynamics in Ciona robusta.</title>
        <authorList>
            <person name="Natarajan O."/>
            <person name="Gibboney S.L."/>
            <person name="Young M.N."/>
            <person name="Lim S.J."/>
            <person name="Pluta N."/>
            <person name="Atkinson C.G.F."/>
            <person name="Leigh B.A."/>
            <person name="Liberti A."/>
            <person name="Kees E."/>
            <person name="Breitbart M."/>
            <person name="Gralnick J."/>
            <person name="Dishaw L.J."/>
        </authorList>
    </citation>
    <scope>NUCLEOTIDE SEQUENCE</scope>
    <source>
        <strain evidence="14">3313</strain>
    </source>
</reference>
<comment type="caution">
    <text evidence="14">The sequence shown here is derived from an EMBL/GenBank/DDBJ whole genome shotgun (WGS) entry which is preliminary data.</text>
</comment>
<dbReference type="Proteomes" id="UP001259340">
    <property type="component" value="Unassembled WGS sequence"/>
</dbReference>
<dbReference type="Pfam" id="PF13505">
    <property type="entry name" value="OMP_b-brl"/>
    <property type="match status" value="1"/>
</dbReference>
<dbReference type="AlphaFoldDB" id="A0AAW8NV24"/>
<protein>
    <submittedName>
        <fullName evidence="14">Outer membrane beta-barrel protein</fullName>
    </submittedName>
</protein>
<keyword evidence="3" id="KW-1134">Transmembrane beta strand</keyword>
<evidence type="ECO:0000256" key="3">
    <source>
        <dbReference type="ARBA" id="ARBA00022452"/>
    </source>
</evidence>
<keyword evidence="4" id="KW-0812">Transmembrane</keyword>
<dbReference type="PRINTS" id="PR01021">
    <property type="entry name" value="OMPADOMAIN"/>
</dbReference>
<keyword evidence="8 10" id="KW-0472">Membrane</keyword>
<dbReference type="GO" id="GO:0009279">
    <property type="term" value="C:cell outer membrane"/>
    <property type="evidence" value="ECO:0007669"/>
    <property type="project" value="UniProtKB-SubCell"/>
</dbReference>
<feature type="region of interest" description="Disordered" evidence="11">
    <location>
        <begin position="209"/>
        <end position="228"/>
    </location>
</feature>
<keyword evidence="2" id="KW-0813">Transport</keyword>
<evidence type="ECO:0000256" key="9">
    <source>
        <dbReference type="ARBA" id="ARBA00023237"/>
    </source>
</evidence>
<evidence type="ECO:0000256" key="4">
    <source>
        <dbReference type="ARBA" id="ARBA00022692"/>
    </source>
</evidence>
<keyword evidence="6" id="KW-0406">Ion transport</keyword>
<comment type="subcellular location">
    <subcellularLocation>
        <location evidence="1">Cell outer membrane</location>
        <topology evidence="1">Multi-pass membrane protein</topology>
    </subcellularLocation>
</comment>
<dbReference type="PROSITE" id="PS51123">
    <property type="entry name" value="OMPA_2"/>
    <property type="match status" value="1"/>
</dbReference>
<evidence type="ECO:0000256" key="8">
    <source>
        <dbReference type="ARBA" id="ARBA00023136"/>
    </source>
</evidence>
<evidence type="ECO:0000256" key="10">
    <source>
        <dbReference type="PROSITE-ProRule" id="PRU00473"/>
    </source>
</evidence>
<keyword evidence="5 12" id="KW-0732">Signal</keyword>
<dbReference type="CDD" id="cd07185">
    <property type="entry name" value="OmpA_C-like"/>
    <property type="match status" value="1"/>
</dbReference>
<feature type="domain" description="OmpA-like" evidence="13">
    <location>
        <begin position="229"/>
        <end position="344"/>
    </location>
</feature>
<accession>A0AAW8NV24</accession>
<dbReference type="SUPFAM" id="SSF56925">
    <property type="entry name" value="OMPA-like"/>
    <property type="match status" value="1"/>
</dbReference>
<dbReference type="GO" id="GO:0006811">
    <property type="term" value="P:monoatomic ion transport"/>
    <property type="evidence" value="ECO:0007669"/>
    <property type="project" value="UniProtKB-KW"/>
</dbReference>
<evidence type="ECO:0000256" key="6">
    <source>
        <dbReference type="ARBA" id="ARBA00023065"/>
    </source>
</evidence>
<dbReference type="Gene3D" id="2.40.160.20">
    <property type="match status" value="1"/>
</dbReference>
<dbReference type="Pfam" id="PF00691">
    <property type="entry name" value="OmpA"/>
    <property type="match status" value="1"/>
</dbReference>
<dbReference type="Gene3D" id="3.30.1330.60">
    <property type="entry name" value="OmpA-like domain"/>
    <property type="match status" value="1"/>
</dbReference>
<keyword evidence="7" id="KW-0626">Porin</keyword>
<feature type="chain" id="PRO_5043375977" evidence="12">
    <location>
        <begin position="21"/>
        <end position="350"/>
    </location>
</feature>
<evidence type="ECO:0000256" key="5">
    <source>
        <dbReference type="ARBA" id="ARBA00022729"/>
    </source>
</evidence>
<evidence type="ECO:0000313" key="15">
    <source>
        <dbReference type="Proteomes" id="UP001259340"/>
    </source>
</evidence>
<sequence>MMNKTLIALALMGVCSAANAADVDNTWYIGAGAGQSNYESVDAVSHLGDGSDFAWNALVGYQLNKYLAFEAGWQDLGATDDTHMWGGLDGKQKIDVDGFTLGAVGTLPLSEKWFLTGEAGAYQYHLAHQINASKYVSAMDTAAYFGAGIGYNITDSLAISAKYRRFAGIDETAWNTANMDAQTVGLQLTYRFGVKSKATPVVLPAVIDKQTKPMPRPEPKPDPKPQPTYEVVTETNSVAVFFGFDSSELTNDAKSKLDQVIDLSKQQDEDVILLSGQSDNQGDSAYNQKLSEKRVTQVASYLENHGVEVKRIDTEAVGEQAAQANTRQERALERRVIVTLTSQQQVLVTK</sequence>
<dbReference type="GO" id="GO:0015288">
    <property type="term" value="F:porin activity"/>
    <property type="evidence" value="ECO:0007669"/>
    <property type="project" value="UniProtKB-KW"/>
</dbReference>
<gene>
    <name evidence="14" type="ORF">OS133_17155</name>
</gene>
<dbReference type="InterPro" id="IPR027385">
    <property type="entry name" value="Beta-barrel_OMP"/>
</dbReference>
<evidence type="ECO:0000256" key="12">
    <source>
        <dbReference type="SAM" id="SignalP"/>
    </source>
</evidence>
<evidence type="ECO:0000256" key="7">
    <source>
        <dbReference type="ARBA" id="ARBA00023114"/>
    </source>
</evidence>
<dbReference type="InterPro" id="IPR036737">
    <property type="entry name" value="OmpA-like_sf"/>
</dbReference>
<dbReference type="PANTHER" id="PTHR30329:SF21">
    <property type="entry name" value="LIPOPROTEIN YIAD-RELATED"/>
    <property type="match status" value="1"/>
</dbReference>
<dbReference type="SUPFAM" id="SSF103088">
    <property type="entry name" value="OmpA-like"/>
    <property type="match status" value="1"/>
</dbReference>
<dbReference type="InterPro" id="IPR006665">
    <property type="entry name" value="OmpA-like"/>
</dbReference>
<evidence type="ECO:0000256" key="1">
    <source>
        <dbReference type="ARBA" id="ARBA00004571"/>
    </source>
</evidence>
<dbReference type="InterPro" id="IPR050330">
    <property type="entry name" value="Bact_OuterMem_StrucFunc"/>
</dbReference>
<proteinExistence type="predicted"/>
<feature type="compositionally biased region" description="Basic and acidic residues" evidence="11">
    <location>
        <begin position="209"/>
        <end position="223"/>
    </location>
</feature>
<evidence type="ECO:0000259" key="13">
    <source>
        <dbReference type="PROSITE" id="PS51123"/>
    </source>
</evidence>
<name>A0AAW8NV24_9GAMM</name>